<evidence type="ECO:0000256" key="7">
    <source>
        <dbReference type="SAM" id="Phobius"/>
    </source>
</evidence>
<dbReference type="CDD" id="cd00596">
    <property type="entry name" value="Peptidase_M14_like"/>
    <property type="match status" value="1"/>
</dbReference>
<dbReference type="InterPro" id="IPR000834">
    <property type="entry name" value="Peptidase_M14"/>
</dbReference>
<dbReference type="SUPFAM" id="SSF53187">
    <property type="entry name" value="Zn-dependent exopeptidases"/>
    <property type="match status" value="1"/>
</dbReference>
<feature type="compositionally biased region" description="Basic and acidic residues" evidence="6">
    <location>
        <begin position="615"/>
        <end position="633"/>
    </location>
</feature>
<dbReference type="Proteomes" id="UP000243217">
    <property type="component" value="Unassembled WGS sequence"/>
</dbReference>
<evidence type="ECO:0000256" key="4">
    <source>
        <dbReference type="ARBA" id="ARBA00022833"/>
    </source>
</evidence>
<name>A0A1W0A5Y0_9STRA</name>
<keyword evidence="7" id="KW-0812">Transmembrane</keyword>
<dbReference type="PROSITE" id="PS00132">
    <property type="entry name" value="CARBOXYPEPT_ZN_1"/>
    <property type="match status" value="1"/>
</dbReference>
<keyword evidence="7" id="KW-0472">Membrane</keyword>
<dbReference type="AlphaFoldDB" id="A0A1W0A5Y0"/>
<comment type="cofactor">
    <cofactor evidence="1">
        <name>Zn(2+)</name>
        <dbReference type="ChEBI" id="CHEBI:29105"/>
    </cofactor>
</comment>
<gene>
    <name evidence="9" type="ORF">THRCLA_02203</name>
</gene>
<evidence type="ECO:0000256" key="1">
    <source>
        <dbReference type="ARBA" id="ARBA00001947"/>
    </source>
</evidence>
<protein>
    <recommendedName>
        <fullName evidence="8">Peptidase M14 domain-containing protein</fullName>
    </recommendedName>
</protein>
<dbReference type="EMBL" id="JNBS01000427">
    <property type="protein sequence ID" value="OQS05694.1"/>
    <property type="molecule type" value="Genomic_DNA"/>
</dbReference>
<sequence length="640" mass="71791">MGTESGHFEYRSYAEMVETMKQLNVSSGDLVDLFIAQEKYGLIYPPELQCEEADGKAPCKQFVLRITNESTIEPTRPQVFFSGALHGNERIGPQATMELALLLTSYAKAYVANPSLDDNVRRTQEWIWRLVNTRDIYLMPMTNAQGYFKNTREENGIDPNRDYNYKVDGNCMEAMTSRAVNELWRDHLFQLAMTFHGGMRCVTYEWGSPNHMIGTRSERSPDDKSQVLLGDALSKFAGPFSDGKYYPTGTMNDVVYGVYGGMEDWAYAASWENQFAPEPIFTPCKPEQYGGYPEEKTIYNNVTHRAFNILVETSDSKHPAQSTLGEKSSIYQADLQALASKPEGHVPQDMRLGLLLIDMVQPYVRWVSSKAEWSQVKAPKRCSAITQSNAVADCFQEECVISSSASHLRTTWEVLGSFQVDNTHLELSTDPNFAQNSTLTSIKLSGLTKRGYYIKGETPEQPQTGNNGPLFMDCMAIPANFLQSQKLYTRVAATVDQNWASDNANPAPKVGPQSHLVNARTNDGYFVSHNGYQIQGQTTFYSSVKTIQFAVPQNTTEEVAQTQPHNNDSSMLTVMPPMIFVVVISSLVVLLLGIVLYKRRMIRRKKANYQPTAKSEADAIEHEMESTDDKASPDEEITSV</sequence>
<dbReference type="GO" id="GO:0008270">
    <property type="term" value="F:zinc ion binding"/>
    <property type="evidence" value="ECO:0007669"/>
    <property type="project" value="InterPro"/>
</dbReference>
<dbReference type="STRING" id="74557.A0A1W0A5Y0"/>
<dbReference type="PROSITE" id="PS52035">
    <property type="entry name" value="PEPTIDASE_M14"/>
    <property type="match status" value="1"/>
</dbReference>
<evidence type="ECO:0000313" key="9">
    <source>
        <dbReference type="EMBL" id="OQS05694.1"/>
    </source>
</evidence>
<feature type="active site" description="Proton donor/acceptor" evidence="5">
    <location>
        <position position="278"/>
    </location>
</feature>
<evidence type="ECO:0000256" key="5">
    <source>
        <dbReference type="PROSITE-ProRule" id="PRU01379"/>
    </source>
</evidence>
<dbReference type="PANTHER" id="PTHR11705">
    <property type="entry name" value="PROTEASE FAMILY M14 CARBOXYPEPTIDASE A,B"/>
    <property type="match status" value="1"/>
</dbReference>
<evidence type="ECO:0000256" key="2">
    <source>
        <dbReference type="ARBA" id="ARBA00005988"/>
    </source>
</evidence>
<keyword evidence="10" id="KW-1185">Reference proteome</keyword>
<reference evidence="9 10" key="1">
    <citation type="journal article" date="2014" name="Genome Biol. Evol.">
        <title>The secreted proteins of Achlya hypogyna and Thraustotheca clavata identify the ancestral oomycete secretome and reveal gene acquisitions by horizontal gene transfer.</title>
        <authorList>
            <person name="Misner I."/>
            <person name="Blouin N."/>
            <person name="Leonard G."/>
            <person name="Richards T.A."/>
            <person name="Lane C.E."/>
        </authorList>
    </citation>
    <scope>NUCLEOTIDE SEQUENCE [LARGE SCALE GENOMIC DNA]</scope>
    <source>
        <strain evidence="9 10">ATCC 34112</strain>
    </source>
</reference>
<evidence type="ECO:0000256" key="3">
    <source>
        <dbReference type="ARBA" id="ARBA00022723"/>
    </source>
</evidence>
<dbReference type="Pfam" id="PF00246">
    <property type="entry name" value="Peptidase_M14"/>
    <property type="match status" value="1"/>
</dbReference>
<dbReference type="SMART" id="SM00631">
    <property type="entry name" value="Zn_pept"/>
    <property type="match status" value="1"/>
</dbReference>
<keyword evidence="3" id="KW-0479">Metal-binding</keyword>
<keyword evidence="4" id="KW-0862">Zinc</keyword>
<accession>A0A1W0A5Y0</accession>
<dbReference type="GO" id="GO:0005615">
    <property type="term" value="C:extracellular space"/>
    <property type="evidence" value="ECO:0007669"/>
    <property type="project" value="TreeGrafter"/>
</dbReference>
<dbReference type="Gene3D" id="3.40.630.10">
    <property type="entry name" value="Zn peptidases"/>
    <property type="match status" value="1"/>
</dbReference>
<dbReference type="GO" id="GO:0004181">
    <property type="term" value="F:metallocarboxypeptidase activity"/>
    <property type="evidence" value="ECO:0007669"/>
    <property type="project" value="InterPro"/>
</dbReference>
<evidence type="ECO:0000259" key="8">
    <source>
        <dbReference type="PROSITE" id="PS52035"/>
    </source>
</evidence>
<dbReference type="OrthoDB" id="10249045at2759"/>
<evidence type="ECO:0000256" key="6">
    <source>
        <dbReference type="SAM" id="MobiDB-lite"/>
    </source>
</evidence>
<dbReference type="GO" id="GO:0006508">
    <property type="term" value="P:proteolysis"/>
    <property type="evidence" value="ECO:0007669"/>
    <property type="project" value="InterPro"/>
</dbReference>
<comment type="caution">
    <text evidence="9">The sequence shown here is derived from an EMBL/GenBank/DDBJ whole genome shotgun (WGS) entry which is preliminary data.</text>
</comment>
<dbReference type="InterPro" id="IPR057246">
    <property type="entry name" value="CARBOXYPEPT_ZN_1"/>
</dbReference>
<keyword evidence="7" id="KW-1133">Transmembrane helix</keyword>
<organism evidence="9 10">
    <name type="scientific">Thraustotheca clavata</name>
    <dbReference type="NCBI Taxonomy" id="74557"/>
    <lineage>
        <taxon>Eukaryota</taxon>
        <taxon>Sar</taxon>
        <taxon>Stramenopiles</taxon>
        <taxon>Oomycota</taxon>
        <taxon>Saprolegniomycetes</taxon>
        <taxon>Saprolegniales</taxon>
        <taxon>Achlyaceae</taxon>
        <taxon>Thraustotheca</taxon>
    </lineage>
</organism>
<evidence type="ECO:0000313" key="10">
    <source>
        <dbReference type="Proteomes" id="UP000243217"/>
    </source>
</evidence>
<feature type="transmembrane region" description="Helical" evidence="7">
    <location>
        <begin position="574"/>
        <end position="597"/>
    </location>
</feature>
<feature type="region of interest" description="Disordered" evidence="6">
    <location>
        <begin position="607"/>
        <end position="640"/>
    </location>
</feature>
<dbReference type="PANTHER" id="PTHR11705:SF138">
    <property type="entry name" value="PEPTIDASE M14 CARBOXYPEPTIDASE A DOMAIN-CONTAINING PROTEIN"/>
    <property type="match status" value="1"/>
</dbReference>
<proteinExistence type="inferred from homology"/>
<comment type="similarity">
    <text evidence="2 5">Belongs to the peptidase M14 family.</text>
</comment>
<feature type="domain" description="Peptidase M14" evidence="8">
    <location>
        <begin position="9"/>
        <end position="309"/>
    </location>
</feature>